<evidence type="ECO:0000313" key="3">
    <source>
        <dbReference type="Proteomes" id="UP000480266"/>
    </source>
</evidence>
<reference evidence="2" key="1">
    <citation type="submission" date="2020-02" db="EMBL/GenBank/DDBJ databases">
        <title>Draft genome sequence of Candidatus Afipia apatlaquensis IBT-C3, a potential strain for decolorization of textile dyes.</title>
        <authorList>
            <person name="Sanchez-Reyes A."/>
            <person name="Breton-Deval L."/>
            <person name="Mangelson H."/>
            <person name="Sanchez-Flores A."/>
        </authorList>
    </citation>
    <scope>NUCLEOTIDE SEQUENCE [LARGE SCALE GENOMIC DNA]</scope>
    <source>
        <strain evidence="2">IBT-C3</strain>
    </source>
</reference>
<accession>A0A7C9RIE0</accession>
<evidence type="ECO:0000259" key="1">
    <source>
        <dbReference type="Pfam" id="PF16242"/>
    </source>
</evidence>
<comment type="caution">
    <text evidence="2">The sequence shown here is derived from an EMBL/GenBank/DDBJ whole genome shotgun (WGS) entry which is preliminary data.</text>
</comment>
<keyword evidence="3" id="KW-1185">Reference proteome</keyword>
<dbReference type="Proteomes" id="UP000480266">
    <property type="component" value="Unassembled WGS sequence"/>
</dbReference>
<sequence>MAATDDTARVWDLAEKISVAMLATWDGQNPHARPMSAHIARDENAFYFLADKRHHKDEDIRKFPTVCLAFADASDHKYVSISGEASVSNDRAKIKELWTAWAKAWWESPDDPNVCVLKVVPTEAQYWDTPGKVISSIKMAVAAATGNRPDIGENRKVAM</sequence>
<organism evidence="2 3">
    <name type="scientific">Candidatus Afipia apatlaquensis</name>
    <dbReference type="NCBI Taxonomy" id="2712852"/>
    <lineage>
        <taxon>Bacteria</taxon>
        <taxon>Pseudomonadati</taxon>
        <taxon>Pseudomonadota</taxon>
        <taxon>Alphaproteobacteria</taxon>
        <taxon>Hyphomicrobiales</taxon>
        <taxon>Nitrobacteraceae</taxon>
        <taxon>Afipia</taxon>
    </lineage>
</organism>
<dbReference type="Pfam" id="PF16242">
    <property type="entry name" value="Pyrid_ox_like"/>
    <property type="match status" value="1"/>
</dbReference>
<gene>
    <name evidence="2" type="ORF">G4V63_21360</name>
</gene>
<dbReference type="EMBL" id="JAAMRR010001087">
    <property type="protein sequence ID" value="NGX97658.1"/>
    <property type="molecule type" value="Genomic_DNA"/>
</dbReference>
<dbReference type="InterPro" id="IPR052917">
    <property type="entry name" value="Stress-Dev_Protein"/>
</dbReference>
<dbReference type="PANTHER" id="PTHR34818">
    <property type="entry name" value="PROTEIN BLI-3"/>
    <property type="match status" value="1"/>
</dbReference>
<dbReference type="Gene3D" id="2.30.110.10">
    <property type="entry name" value="Electron Transport, Fmn-binding Protein, Chain A"/>
    <property type="match status" value="1"/>
</dbReference>
<feature type="domain" description="General stress protein FMN-binding split barrel" evidence="1">
    <location>
        <begin position="5"/>
        <end position="150"/>
    </location>
</feature>
<protein>
    <submittedName>
        <fullName evidence="2">Pyridoxamine 5'-phosphate oxidase family protein</fullName>
    </submittedName>
</protein>
<dbReference type="SUPFAM" id="SSF50475">
    <property type="entry name" value="FMN-binding split barrel"/>
    <property type="match status" value="1"/>
</dbReference>
<proteinExistence type="predicted"/>
<dbReference type="InterPro" id="IPR012349">
    <property type="entry name" value="Split_barrel_FMN-bd"/>
</dbReference>
<dbReference type="PANTHER" id="PTHR34818:SF1">
    <property type="entry name" value="PROTEIN BLI-3"/>
    <property type="match status" value="1"/>
</dbReference>
<evidence type="ECO:0000313" key="2">
    <source>
        <dbReference type="EMBL" id="NGX97658.1"/>
    </source>
</evidence>
<dbReference type="InterPro" id="IPR038725">
    <property type="entry name" value="YdaG_split_barrel_FMN-bd"/>
</dbReference>
<name>A0A7C9RIE0_9BRAD</name>
<dbReference type="AlphaFoldDB" id="A0A7C9RIE0"/>